<keyword evidence="6" id="KW-0735">Signal-anchor</keyword>
<dbReference type="EC" id="2.4.1.-" evidence="10"/>
<evidence type="ECO:0000256" key="7">
    <source>
        <dbReference type="ARBA" id="ARBA00022989"/>
    </source>
</evidence>
<dbReference type="InterPro" id="IPR002659">
    <property type="entry name" value="Glyco_trans_31"/>
</dbReference>
<dbReference type="GO" id="GO:0006493">
    <property type="term" value="P:protein O-linked glycosylation"/>
    <property type="evidence" value="ECO:0007669"/>
    <property type="project" value="TreeGrafter"/>
</dbReference>
<comment type="similarity">
    <text evidence="2 10">Belongs to the glycosyltransferase 31 family.</text>
</comment>
<reference evidence="11 12" key="1">
    <citation type="submission" date="2014-03" db="EMBL/GenBank/DDBJ databases">
        <title>Draft genome of the hookworm Oesophagostomum dentatum.</title>
        <authorList>
            <person name="Mitreva M."/>
        </authorList>
    </citation>
    <scope>NUCLEOTIDE SEQUENCE [LARGE SCALE GENOMIC DNA]</scope>
    <source>
        <strain evidence="11 12">OD-Hann</strain>
    </source>
</reference>
<evidence type="ECO:0000256" key="3">
    <source>
        <dbReference type="ARBA" id="ARBA00022676"/>
    </source>
</evidence>
<evidence type="ECO:0000313" key="12">
    <source>
        <dbReference type="Proteomes" id="UP000053660"/>
    </source>
</evidence>
<dbReference type="GO" id="GO:0016758">
    <property type="term" value="F:hexosyltransferase activity"/>
    <property type="evidence" value="ECO:0007669"/>
    <property type="project" value="InterPro"/>
</dbReference>
<evidence type="ECO:0000256" key="4">
    <source>
        <dbReference type="ARBA" id="ARBA00022679"/>
    </source>
</evidence>
<dbReference type="PANTHER" id="PTHR11214">
    <property type="entry name" value="BETA-1,3-N-ACETYLGLUCOSAMINYLTRANSFERASE"/>
    <property type="match status" value="1"/>
</dbReference>
<evidence type="ECO:0000256" key="6">
    <source>
        <dbReference type="ARBA" id="ARBA00022968"/>
    </source>
</evidence>
<evidence type="ECO:0000256" key="10">
    <source>
        <dbReference type="RuleBase" id="RU363063"/>
    </source>
</evidence>
<dbReference type="GO" id="GO:0000139">
    <property type="term" value="C:Golgi membrane"/>
    <property type="evidence" value="ECO:0007669"/>
    <property type="project" value="UniProtKB-SubCell"/>
</dbReference>
<organism evidence="11 12">
    <name type="scientific">Oesophagostomum dentatum</name>
    <name type="common">Nodular worm</name>
    <dbReference type="NCBI Taxonomy" id="61180"/>
    <lineage>
        <taxon>Eukaryota</taxon>
        <taxon>Metazoa</taxon>
        <taxon>Ecdysozoa</taxon>
        <taxon>Nematoda</taxon>
        <taxon>Chromadorea</taxon>
        <taxon>Rhabditida</taxon>
        <taxon>Rhabditina</taxon>
        <taxon>Rhabditomorpha</taxon>
        <taxon>Strongyloidea</taxon>
        <taxon>Strongylidae</taxon>
        <taxon>Oesophagostomum</taxon>
    </lineage>
</organism>
<evidence type="ECO:0000313" key="11">
    <source>
        <dbReference type="EMBL" id="KHJ91559.1"/>
    </source>
</evidence>
<evidence type="ECO:0000256" key="8">
    <source>
        <dbReference type="ARBA" id="ARBA00023034"/>
    </source>
</evidence>
<sequence>MSNIEELNEILAVRFGRRLYRDKRLRPTPYLIVPRKEHIQLNKILILVLSKISNSKERNIWRRLYGSSRNKQKFGYTTIFSTGTSSESDLTNQLITEAEKYGDILQADFDDSYRTLTLKMMSAIRYISIAAREVKAVLKVDDDISWRIRNVTEYINSEVNAKSATFHCYRHESGRSPPRKESRKW</sequence>
<dbReference type="Proteomes" id="UP000053660">
    <property type="component" value="Unassembled WGS sequence"/>
</dbReference>
<keyword evidence="12" id="KW-1185">Reference proteome</keyword>
<dbReference type="Gene3D" id="3.90.550.50">
    <property type="match status" value="1"/>
</dbReference>
<keyword evidence="9" id="KW-0472">Membrane</keyword>
<keyword evidence="7" id="KW-1133">Transmembrane helix</keyword>
<keyword evidence="4 11" id="KW-0808">Transferase</keyword>
<keyword evidence="8 10" id="KW-0333">Golgi apparatus</keyword>
<dbReference type="AlphaFoldDB" id="A0A0B1T2U7"/>
<proteinExistence type="inferred from homology"/>
<dbReference type="EMBL" id="KN551965">
    <property type="protein sequence ID" value="KHJ91559.1"/>
    <property type="molecule type" value="Genomic_DNA"/>
</dbReference>
<evidence type="ECO:0000256" key="5">
    <source>
        <dbReference type="ARBA" id="ARBA00022692"/>
    </source>
</evidence>
<dbReference type="OrthoDB" id="6355886at2759"/>
<evidence type="ECO:0000256" key="1">
    <source>
        <dbReference type="ARBA" id="ARBA00004323"/>
    </source>
</evidence>
<evidence type="ECO:0000256" key="9">
    <source>
        <dbReference type="ARBA" id="ARBA00023136"/>
    </source>
</evidence>
<protein>
    <recommendedName>
        <fullName evidence="10">Hexosyltransferase</fullName>
        <ecNumber evidence="10">2.4.1.-</ecNumber>
    </recommendedName>
</protein>
<dbReference type="Pfam" id="PF01762">
    <property type="entry name" value="Galactosyl_T"/>
    <property type="match status" value="1"/>
</dbReference>
<evidence type="ECO:0000256" key="2">
    <source>
        <dbReference type="ARBA" id="ARBA00008661"/>
    </source>
</evidence>
<keyword evidence="5" id="KW-0812">Transmembrane</keyword>
<keyword evidence="3 10" id="KW-0328">Glycosyltransferase</keyword>
<dbReference type="PANTHER" id="PTHR11214:SF3">
    <property type="entry name" value="BETA-1,3-GALACTOSYLTRANSFERASE 6"/>
    <property type="match status" value="1"/>
</dbReference>
<name>A0A0B1T2U7_OESDE</name>
<accession>A0A0B1T2U7</accession>
<gene>
    <name evidence="11" type="ORF">OESDEN_08575</name>
</gene>
<comment type="subcellular location">
    <subcellularLocation>
        <location evidence="1 10">Golgi apparatus membrane</location>
        <topology evidence="1 10">Single-pass type II membrane protein</topology>
    </subcellularLocation>
</comment>